<keyword evidence="2" id="KW-1185">Reference proteome</keyword>
<organism evidence="1 2">
    <name type="scientific">Engelhardtia mirabilis</name>
    <dbReference type="NCBI Taxonomy" id="2528011"/>
    <lineage>
        <taxon>Bacteria</taxon>
        <taxon>Pseudomonadati</taxon>
        <taxon>Planctomycetota</taxon>
        <taxon>Planctomycetia</taxon>
        <taxon>Planctomycetia incertae sedis</taxon>
        <taxon>Engelhardtia</taxon>
    </lineage>
</organism>
<dbReference type="AlphaFoldDB" id="A0A518BI44"/>
<evidence type="ECO:0000313" key="1">
    <source>
        <dbReference type="EMBL" id="QDU66635.1"/>
    </source>
</evidence>
<sequence length="122" mass="13158">MTTLTNIAAAIEGGTNIVYVTFGNEASGAWKTAKFHLSEHKLLDLFLLSDAAELDSLTWTDAARPQGWTSDRRMANGEPLGNSAPKGVFFNKGGSTAFVMTGRSALSDTWLRKAYKLATETV</sequence>
<gene>
    <name evidence="1" type="ORF">Pla133_17110</name>
</gene>
<name>A0A518BI44_9BACT</name>
<dbReference type="Proteomes" id="UP000316921">
    <property type="component" value="Chromosome"/>
</dbReference>
<reference evidence="1 2" key="1">
    <citation type="submission" date="2019-02" db="EMBL/GenBank/DDBJ databases">
        <title>Deep-cultivation of Planctomycetes and their phenomic and genomic characterization uncovers novel biology.</title>
        <authorList>
            <person name="Wiegand S."/>
            <person name="Jogler M."/>
            <person name="Boedeker C."/>
            <person name="Pinto D."/>
            <person name="Vollmers J."/>
            <person name="Rivas-Marin E."/>
            <person name="Kohn T."/>
            <person name="Peeters S.H."/>
            <person name="Heuer A."/>
            <person name="Rast P."/>
            <person name="Oberbeckmann S."/>
            <person name="Bunk B."/>
            <person name="Jeske O."/>
            <person name="Meyerdierks A."/>
            <person name="Storesund J.E."/>
            <person name="Kallscheuer N."/>
            <person name="Luecker S."/>
            <person name="Lage O.M."/>
            <person name="Pohl T."/>
            <person name="Merkel B.J."/>
            <person name="Hornburger P."/>
            <person name="Mueller R.-W."/>
            <person name="Bruemmer F."/>
            <person name="Labrenz M."/>
            <person name="Spormann A.M."/>
            <person name="Op den Camp H."/>
            <person name="Overmann J."/>
            <person name="Amann R."/>
            <person name="Jetten M.S.M."/>
            <person name="Mascher T."/>
            <person name="Medema M.H."/>
            <person name="Devos D.P."/>
            <person name="Kaster A.-K."/>
            <person name="Ovreas L."/>
            <person name="Rohde M."/>
            <person name="Galperin M.Y."/>
            <person name="Jogler C."/>
        </authorList>
    </citation>
    <scope>NUCLEOTIDE SEQUENCE [LARGE SCALE GENOMIC DNA]</scope>
    <source>
        <strain evidence="1 2">Pla133</strain>
    </source>
</reference>
<proteinExistence type="predicted"/>
<protein>
    <submittedName>
        <fullName evidence="1">Uncharacterized protein</fullName>
    </submittedName>
</protein>
<dbReference type="RefSeq" id="WP_145064453.1">
    <property type="nucleotide sequence ID" value="NZ_CP036287.1"/>
</dbReference>
<dbReference type="KEGG" id="pbap:Pla133_17110"/>
<dbReference type="EMBL" id="CP036287">
    <property type="protein sequence ID" value="QDU66635.1"/>
    <property type="molecule type" value="Genomic_DNA"/>
</dbReference>
<accession>A0A518BI44</accession>
<evidence type="ECO:0000313" key="2">
    <source>
        <dbReference type="Proteomes" id="UP000316921"/>
    </source>
</evidence>